<accession>A0A7S7LB54</accession>
<dbReference type="InterPro" id="IPR025714">
    <property type="entry name" value="Methyltranfer_dom"/>
</dbReference>
<dbReference type="InterPro" id="IPR029063">
    <property type="entry name" value="SAM-dependent_MTases_sf"/>
</dbReference>
<gene>
    <name evidence="2" type="ORF">AWH56_009215</name>
</gene>
<dbReference type="KEGG" id="aia:AWH56_009215"/>
<keyword evidence="2" id="KW-0808">Transferase</keyword>
<sequence length="205" mass="23266">MKVLEDTGERMIPKNMKILNGSLLEHVARYYFSTPYVHGRVLDIACGTGYGGQMVAKDRKHVIEEMIGVDIDEDTIKYAKQHYYHPLLKFIKGDASDPMLPRKLGTFDTILSFETIEHVADDLFFIKNLYNLLKPGGKLVISTPFGEGRGIPCGQPFHVHQLTKEEFANLFTDFSEVEIYYQRGVTIEPPREGVHYPIGVAVCQK</sequence>
<dbReference type="GO" id="GO:0008168">
    <property type="term" value="F:methyltransferase activity"/>
    <property type="evidence" value="ECO:0007669"/>
    <property type="project" value="UniProtKB-KW"/>
</dbReference>
<reference evidence="2 3" key="2">
    <citation type="journal article" date="2019" name="Int. J. Syst. Evol. Microbiol.">
        <title>Anaerobacillus isosaccharinicus sp. nov., an alkaliphilic bacterium which degrades isosaccharinic acid.</title>
        <authorList>
            <person name="Bassil N.M."/>
            <person name="Lloyd J.R."/>
        </authorList>
    </citation>
    <scope>NUCLEOTIDE SEQUENCE [LARGE SCALE GENOMIC DNA]</scope>
    <source>
        <strain evidence="2 3">NB2006</strain>
    </source>
</reference>
<reference evidence="2 3" key="1">
    <citation type="journal article" date="2017" name="Genome Announc.">
        <title>Draft Genome Sequences of Four Alkaliphilic Bacteria Belonging to the Anaerobacillus Genus.</title>
        <authorList>
            <person name="Bassil N.M."/>
            <person name="Lloyd J.R."/>
        </authorList>
    </citation>
    <scope>NUCLEOTIDE SEQUENCE [LARGE SCALE GENOMIC DNA]</scope>
    <source>
        <strain evidence="2 3">NB2006</strain>
    </source>
</reference>
<organism evidence="2 3">
    <name type="scientific">Anaerobacillus isosaccharinicus</name>
    <dbReference type="NCBI Taxonomy" id="1532552"/>
    <lineage>
        <taxon>Bacteria</taxon>
        <taxon>Bacillati</taxon>
        <taxon>Bacillota</taxon>
        <taxon>Bacilli</taxon>
        <taxon>Bacillales</taxon>
        <taxon>Bacillaceae</taxon>
        <taxon>Anaerobacillus</taxon>
    </lineage>
</organism>
<dbReference type="RefSeq" id="WP_169824289.1">
    <property type="nucleotide sequence ID" value="NZ_CP063356.2"/>
</dbReference>
<dbReference type="AlphaFoldDB" id="A0A7S7LB54"/>
<dbReference type="CDD" id="cd02440">
    <property type="entry name" value="AdoMet_MTases"/>
    <property type="match status" value="1"/>
</dbReference>
<proteinExistence type="predicted"/>
<dbReference type="EC" id="2.1.1.-" evidence="2"/>
<dbReference type="Gene3D" id="3.40.50.150">
    <property type="entry name" value="Vaccinia Virus protein VP39"/>
    <property type="match status" value="1"/>
</dbReference>
<dbReference type="EMBL" id="CP063356">
    <property type="protein sequence ID" value="QOY37740.1"/>
    <property type="molecule type" value="Genomic_DNA"/>
</dbReference>
<keyword evidence="2" id="KW-0489">Methyltransferase</keyword>
<evidence type="ECO:0000259" key="1">
    <source>
        <dbReference type="Pfam" id="PF13847"/>
    </source>
</evidence>
<dbReference type="SUPFAM" id="SSF53335">
    <property type="entry name" value="S-adenosyl-L-methionine-dependent methyltransferases"/>
    <property type="match status" value="1"/>
</dbReference>
<dbReference type="GO" id="GO:0032259">
    <property type="term" value="P:methylation"/>
    <property type="evidence" value="ECO:0007669"/>
    <property type="project" value="UniProtKB-KW"/>
</dbReference>
<feature type="domain" description="Methyltransferase" evidence="1">
    <location>
        <begin position="39"/>
        <end position="145"/>
    </location>
</feature>
<protein>
    <submittedName>
        <fullName evidence="2">Class I SAM-dependent methyltransferase</fullName>
        <ecNumber evidence="2">2.1.1.-</ecNumber>
    </submittedName>
</protein>
<dbReference type="PANTHER" id="PTHR43861">
    <property type="entry name" value="TRANS-ACONITATE 2-METHYLTRANSFERASE-RELATED"/>
    <property type="match status" value="1"/>
</dbReference>
<evidence type="ECO:0000313" key="2">
    <source>
        <dbReference type="EMBL" id="QOY37740.1"/>
    </source>
</evidence>
<evidence type="ECO:0000313" key="3">
    <source>
        <dbReference type="Proteomes" id="UP000180175"/>
    </source>
</evidence>
<dbReference type="Pfam" id="PF13847">
    <property type="entry name" value="Methyltransf_31"/>
    <property type="match status" value="1"/>
</dbReference>
<name>A0A7S7LB54_9BACI</name>
<dbReference type="Proteomes" id="UP000180175">
    <property type="component" value="Chromosome"/>
</dbReference>
<keyword evidence="3" id="KW-1185">Reference proteome</keyword>